<dbReference type="Gene3D" id="1.10.760.10">
    <property type="entry name" value="Cytochrome c-like domain"/>
    <property type="match status" value="1"/>
</dbReference>
<dbReference type="NCBIfam" id="TIGR02603">
    <property type="entry name" value="CxxCH_TIGR02603"/>
    <property type="match status" value="1"/>
</dbReference>
<dbReference type="SUPFAM" id="SSF46626">
    <property type="entry name" value="Cytochrome c"/>
    <property type="match status" value="1"/>
</dbReference>
<protein>
    <submittedName>
        <fullName evidence="6">Heme-binding protein</fullName>
    </submittedName>
</protein>
<keyword evidence="1 4" id="KW-0349">Heme</keyword>
<dbReference type="InterPro" id="IPR011041">
    <property type="entry name" value="Quinoprot_gluc/sorb_DH_b-prop"/>
</dbReference>
<dbReference type="GO" id="GO:0020037">
    <property type="term" value="F:heme binding"/>
    <property type="evidence" value="ECO:0007669"/>
    <property type="project" value="InterPro"/>
</dbReference>
<dbReference type="OrthoDB" id="627427at2"/>
<dbReference type="PANTHER" id="PTHR33546:SF1">
    <property type="entry name" value="LARGE, MULTIFUNCTIONAL SECRETED PROTEIN"/>
    <property type="match status" value="1"/>
</dbReference>
<sequence>MKTFLKTSLILLAIGFLSLWGFRPENADTLNLKLQPGFKAEHIFSPSENDMGSWVAMCFDDKGRMITSDQYGGLFRLKIPAIGSSNLHPEIEEIKLPLGQSIGTAHGLLYAFNSLFVMVNNRSTKDLPQKSGLYRLTDTDGDDEFDKLELMKSLVGDGEHGPHSIVLSPDKKSLYVLAGNHTDFPEMDEHLLPKTWDYDNLFPSIPDPRGHANNRHAPGGWLAKVDPETNHWQLVSAGYRNAFDLAFNDAGDLFVYDADMEWDFGLPWYRPTRICHATAGSEFGWRTGNGKWSPDFEDSRPAVVNIGQGSPTNLIYLKNARFPAKYKQSLLAFDWSFGIMHAIHLKPEGATYTAEREEFLSGVPLPLTDGVIGPDGALYFMTGGRRLQSDLYRVYYEGPMGAEVEKTQITAESKLRQKLESEFLNQNEGNIDLAWQNLDHADRAIRYAARILLEHQNVEDWASKIASESSADKKISALLALTRSSSKSEFIFNELGKIPLSNLSEDQLLDLLRAYEVFLYRMEVPDDAAKGPLAKKLNTIYPNSSAAINRQLVNILVKLDDDQVVKKTITLMKTIKEDQQAGGQTATSSADLILRNPQYGLDIAKMLEKVPPMQQTYFAVALSKAKNGWNNQLRETYFKWFKEAFSYRGGNSYIGFIDRARKMALDNVPEKQREKYDELSGGGMLTSSGNDLKLEDYPEGPWRAWNMDEASKVATEELSQRNFKRGKAMYTATTCNRCHGMQGEGGNIGPDLTRVGTRFSKEAILEAIIDPSKTISDQYAATEFQLKNGETIIARIINETDKAYSVSQNPYTPDYLVEVKKADIESMEYSKVSVMLPGLINSLNEEELKDLLAYLVSGGNPESEVFK</sequence>
<evidence type="ECO:0000256" key="2">
    <source>
        <dbReference type="ARBA" id="ARBA00022723"/>
    </source>
</evidence>
<evidence type="ECO:0000259" key="5">
    <source>
        <dbReference type="PROSITE" id="PS51007"/>
    </source>
</evidence>
<dbReference type="InterPro" id="IPR009056">
    <property type="entry name" value="Cyt_c-like_dom"/>
</dbReference>
<proteinExistence type="predicted"/>
<keyword evidence="7" id="KW-1185">Reference proteome</keyword>
<evidence type="ECO:0000313" key="6">
    <source>
        <dbReference type="EMBL" id="KPM48281.1"/>
    </source>
</evidence>
<dbReference type="EMBL" id="LGTQ01000006">
    <property type="protein sequence ID" value="KPM48281.1"/>
    <property type="molecule type" value="Genomic_DNA"/>
</dbReference>
<dbReference type="SUPFAM" id="SSF50952">
    <property type="entry name" value="Soluble quinoprotein glucose dehydrogenase"/>
    <property type="match status" value="1"/>
</dbReference>
<dbReference type="Proteomes" id="UP000050454">
    <property type="component" value="Unassembled WGS sequence"/>
</dbReference>
<evidence type="ECO:0000256" key="3">
    <source>
        <dbReference type="ARBA" id="ARBA00023004"/>
    </source>
</evidence>
<keyword evidence="2 4" id="KW-0479">Metal-binding</keyword>
<dbReference type="Pfam" id="PF00034">
    <property type="entry name" value="Cytochrom_C"/>
    <property type="match status" value="1"/>
</dbReference>
<dbReference type="PROSITE" id="PS51007">
    <property type="entry name" value="CYTC"/>
    <property type="match status" value="1"/>
</dbReference>
<accession>A0A0P7C4U0</accession>
<evidence type="ECO:0000313" key="7">
    <source>
        <dbReference type="Proteomes" id="UP000050454"/>
    </source>
</evidence>
<reference evidence="6 7" key="1">
    <citation type="submission" date="2015-07" db="EMBL/GenBank/DDBJ databases">
        <title>The draft genome sequence of Leadbetterella sp. JN14-9.</title>
        <authorList>
            <person name="Liu Y."/>
            <person name="Du J."/>
            <person name="Shao Z."/>
        </authorList>
    </citation>
    <scope>NUCLEOTIDE SEQUENCE [LARGE SCALE GENOMIC DNA]</scope>
    <source>
        <strain evidence="6 7">JN14-9</strain>
    </source>
</reference>
<dbReference type="InterPro" id="IPR011042">
    <property type="entry name" value="6-blade_b-propeller_TolB-like"/>
</dbReference>
<feature type="domain" description="Cytochrome c" evidence="5">
    <location>
        <begin position="721"/>
        <end position="859"/>
    </location>
</feature>
<dbReference type="STRING" id="1605367.AFM12_06400"/>
<dbReference type="Gene3D" id="2.120.10.30">
    <property type="entry name" value="TolB, C-terminal domain"/>
    <property type="match status" value="1"/>
</dbReference>
<evidence type="ECO:0000256" key="1">
    <source>
        <dbReference type="ARBA" id="ARBA00022617"/>
    </source>
</evidence>
<name>A0A0P7C4U0_9BACT</name>
<dbReference type="PATRIC" id="fig|1605367.3.peg.2646"/>
<comment type="caution">
    <text evidence="6">The sequence shown here is derived from an EMBL/GenBank/DDBJ whole genome shotgun (WGS) entry which is preliminary data.</text>
</comment>
<dbReference type="InterPro" id="IPR036909">
    <property type="entry name" value="Cyt_c-like_dom_sf"/>
</dbReference>
<keyword evidence="3 4" id="KW-0408">Iron</keyword>
<dbReference type="GO" id="GO:0009055">
    <property type="term" value="F:electron transfer activity"/>
    <property type="evidence" value="ECO:0007669"/>
    <property type="project" value="InterPro"/>
</dbReference>
<dbReference type="PANTHER" id="PTHR33546">
    <property type="entry name" value="LARGE, MULTIFUNCTIONAL SECRETED PROTEIN-RELATED"/>
    <property type="match status" value="1"/>
</dbReference>
<evidence type="ECO:0000256" key="4">
    <source>
        <dbReference type="PROSITE-ProRule" id="PRU00433"/>
    </source>
</evidence>
<dbReference type="AlphaFoldDB" id="A0A0P7C4U0"/>
<gene>
    <name evidence="6" type="ORF">AFM12_06400</name>
</gene>
<organism evidence="6 7">
    <name type="scientific">Jiulongibacter sediminis</name>
    <dbReference type="NCBI Taxonomy" id="1605367"/>
    <lineage>
        <taxon>Bacteria</taxon>
        <taxon>Pseudomonadati</taxon>
        <taxon>Bacteroidota</taxon>
        <taxon>Cytophagia</taxon>
        <taxon>Cytophagales</taxon>
        <taxon>Leadbetterellaceae</taxon>
        <taxon>Jiulongibacter</taxon>
    </lineage>
</organism>
<dbReference type="RefSeq" id="WP_055145505.1">
    <property type="nucleotide sequence ID" value="NZ_JXSZ01000006.1"/>
</dbReference>
<dbReference type="InterPro" id="IPR013427">
    <property type="entry name" value="Haem-bd_dom_put"/>
</dbReference>
<dbReference type="GO" id="GO:0046872">
    <property type="term" value="F:metal ion binding"/>
    <property type="evidence" value="ECO:0007669"/>
    <property type="project" value="UniProtKB-KW"/>
</dbReference>